<dbReference type="InterPro" id="IPR050792">
    <property type="entry name" value="ADP-ribosylglycohydrolase"/>
</dbReference>
<dbReference type="EC" id="3.2.2.-" evidence="4"/>
<dbReference type="InterPro" id="IPR036705">
    <property type="entry name" value="Ribosyl_crysJ1_sf"/>
</dbReference>
<comment type="caution">
    <text evidence="4">The sequence shown here is derived from an EMBL/GenBank/DDBJ whole genome shotgun (WGS) entry which is preliminary data.</text>
</comment>
<evidence type="ECO:0000256" key="3">
    <source>
        <dbReference type="SAM" id="MobiDB-lite"/>
    </source>
</evidence>
<feature type="compositionally biased region" description="Polar residues" evidence="3">
    <location>
        <begin position="1"/>
        <end position="15"/>
    </location>
</feature>
<dbReference type="SUPFAM" id="SSF101478">
    <property type="entry name" value="ADP-ribosylglycohydrolase"/>
    <property type="match status" value="1"/>
</dbReference>
<gene>
    <name evidence="4" type="ORF">QEH59_03275</name>
</gene>
<feature type="region of interest" description="Disordered" evidence="3">
    <location>
        <begin position="1"/>
        <end position="20"/>
    </location>
</feature>
<dbReference type="Proteomes" id="UP001243717">
    <property type="component" value="Unassembled WGS sequence"/>
</dbReference>
<dbReference type="RefSeq" id="WP_308983925.1">
    <property type="nucleotide sequence ID" value="NZ_JARXIC010000004.1"/>
</dbReference>
<dbReference type="InterPro" id="IPR005502">
    <property type="entry name" value="Ribosyl_crysJ1"/>
</dbReference>
<dbReference type="GO" id="GO:0016798">
    <property type="term" value="F:hydrolase activity, acting on glycosyl bonds"/>
    <property type="evidence" value="ECO:0007669"/>
    <property type="project" value="UniProtKB-KW"/>
</dbReference>
<protein>
    <submittedName>
        <fullName evidence="4">ADP-ribosylglycohydrolase family protein</fullName>
        <ecNumber evidence="4">3.2.2.-</ecNumber>
    </submittedName>
</protein>
<dbReference type="Gene3D" id="1.10.4080.10">
    <property type="entry name" value="ADP-ribosylation/Crystallin J1"/>
    <property type="match status" value="1"/>
</dbReference>
<accession>A0ABU1AF52</accession>
<evidence type="ECO:0000313" key="4">
    <source>
        <dbReference type="EMBL" id="MDQ8193430.1"/>
    </source>
</evidence>
<dbReference type="PANTHER" id="PTHR16222:SF24">
    <property type="entry name" value="ADP-RIBOSYLHYDROLASE ARH3"/>
    <property type="match status" value="1"/>
</dbReference>
<comment type="similarity">
    <text evidence="1">Belongs to the ADP-ribosylglycohydrolase family.</text>
</comment>
<dbReference type="EMBL" id="JARXIC010000004">
    <property type="protein sequence ID" value="MDQ8193430.1"/>
    <property type="molecule type" value="Genomic_DNA"/>
</dbReference>
<evidence type="ECO:0000313" key="5">
    <source>
        <dbReference type="Proteomes" id="UP001243717"/>
    </source>
</evidence>
<name>A0ABU1AF52_9BACT</name>
<evidence type="ECO:0000256" key="1">
    <source>
        <dbReference type="ARBA" id="ARBA00010702"/>
    </source>
</evidence>
<keyword evidence="4" id="KW-0326">Glycosidase</keyword>
<evidence type="ECO:0000256" key="2">
    <source>
        <dbReference type="ARBA" id="ARBA00022801"/>
    </source>
</evidence>
<proteinExistence type="inferred from homology"/>
<keyword evidence="2 4" id="KW-0378">Hydrolase</keyword>
<reference evidence="4 5" key="1">
    <citation type="submission" date="2023-04" db="EMBL/GenBank/DDBJ databases">
        <title>A novel bacteria isolated from coastal sediment.</title>
        <authorList>
            <person name="Liu X.-J."/>
            <person name="Du Z.-J."/>
        </authorList>
    </citation>
    <scope>NUCLEOTIDE SEQUENCE [LARGE SCALE GENOMIC DNA]</scope>
    <source>
        <strain evidence="4 5">SDUM461004</strain>
    </source>
</reference>
<organism evidence="4 5">
    <name type="scientific">Thalassobacterium sedimentorum</name>
    <dbReference type="NCBI Taxonomy" id="3041258"/>
    <lineage>
        <taxon>Bacteria</taxon>
        <taxon>Pseudomonadati</taxon>
        <taxon>Verrucomicrobiota</taxon>
        <taxon>Opitutia</taxon>
        <taxon>Puniceicoccales</taxon>
        <taxon>Coraliomargaritaceae</taxon>
        <taxon>Thalassobacterium</taxon>
    </lineage>
</organism>
<dbReference type="PANTHER" id="PTHR16222">
    <property type="entry name" value="ADP-RIBOSYLGLYCOHYDROLASE"/>
    <property type="match status" value="1"/>
</dbReference>
<sequence>MNNEHSTSKAPQQNLAAPRDPVRDGMLGLLVGDACGVPYEFRDPRDLPLFEQLEMQPPKRFARSYAHVKLGTWSDDGAQALCLYASMRECGMYHAQDYAARLIKWHDRGYMAVDHYVFDIGNQTSTAIGRLKQGTPTRYSGLSGERNNGNGALMRCLPLALLHQGNDVALVYEAHAQARLTHAHIRSQVCCALYCLWARREMQQHTSPWESAIATLRAIYRRDPPALHELDTHIRPERRADGKGTGYVLDSLHSARWACLGPNYETIIKRAISLGNDTDTTACIAGGIAGLRHGAQGIPARWLELLRGKEELKRLGIWHDSSHAPNGLHQHQPSTTHV</sequence>
<keyword evidence="5" id="KW-1185">Reference proteome</keyword>
<dbReference type="Pfam" id="PF03747">
    <property type="entry name" value="ADP_ribosyl_GH"/>
    <property type="match status" value="1"/>
</dbReference>